<comment type="caution">
    <text evidence="2">The sequence shown here is derived from an EMBL/GenBank/DDBJ whole genome shotgun (WGS) entry which is preliminary data.</text>
</comment>
<feature type="domain" description="DUF2268" evidence="1">
    <location>
        <begin position="74"/>
        <end position="264"/>
    </location>
</feature>
<sequence length="271" mass="32059">MAIIPTKVWVEELFDQLENQRGKLPSFQPLMKHFPNWSTEEWLHFLYNQGMMPIVDETEGNWQNWQKNDPIKGMKELYSKLVETFQGPDVDIFLFPFNHIDKSRLKIMNGRNGISFPTFILLFFHEKLTVFEKQALLLHEYHHVCRLHHQKKDVETVTLLESIIMEGLAEWEVKRLLGEQYVSPWMKKHTKESLLSWWGKKIRVRKDVKGRKQHIPFIYGGTHGYPLWLGYGLGFLMVESYLEKYKDNPPPPIKLLKTPPNEILKGSIFSP</sequence>
<dbReference type="Proteomes" id="UP001230005">
    <property type="component" value="Unassembled WGS sequence"/>
</dbReference>
<reference evidence="2 3" key="1">
    <citation type="submission" date="2023-07" db="EMBL/GenBank/DDBJ databases">
        <title>Genomic Encyclopedia of Type Strains, Phase IV (KMG-IV): sequencing the most valuable type-strain genomes for metagenomic binning, comparative biology and taxonomic classification.</title>
        <authorList>
            <person name="Goeker M."/>
        </authorList>
    </citation>
    <scope>NUCLEOTIDE SEQUENCE [LARGE SCALE GENOMIC DNA]</scope>
    <source>
        <strain evidence="2 3">DSM 9768</strain>
    </source>
</reference>
<evidence type="ECO:0000259" key="1">
    <source>
        <dbReference type="Pfam" id="PF10026"/>
    </source>
</evidence>
<dbReference type="EMBL" id="JAUSUG010000010">
    <property type="protein sequence ID" value="MDQ0255410.1"/>
    <property type="molecule type" value="Genomic_DNA"/>
</dbReference>
<evidence type="ECO:0000313" key="2">
    <source>
        <dbReference type="EMBL" id="MDQ0255410.1"/>
    </source>
</evidence>
<proteinExistence type="predicted"/>
<evidence type="ECO:0000313" key="3">
    <source>
        <dbReference type="Proteomes" id="UP001230005"/>
    </source>
</evidence>
<accession>A0ABT9ZWS6</accession>
<gene>
    <name evidence="2" type="ORF">J2S74_002792</name>
</gene>
<organism evidence="2 3">
    <name type="scientific">Evansella vedderi</name>
    <dbReference type="NCBI Taxonomy" id="38282"/>
    <lineage>
        <taxon>Bacteria</taxon>
        <taxon>Bacillati</taxon>
        <taxon>Bacillota</taxon>
        <taxon>Bacilli</taxon>
        <taxon>Bacillales</taxon>
        <taxon>Bacillaceae</taxon>
        <taxon>Evansella</taxon>
    </lineage>
</organism>
<dbReference type="InterPro" id="IPR018728">
    <property type="entry name" value="DUF2268"/>
</dbReference>
<name>A0ABT9ZWS6_9BACI</name>
<keyword evidence="3" id="KW-1185">Reference proteome</keyword>
<dbReference type="Pfam" id="PF10026">
    <property type="entry name" value="DUF2268"/>
    <property type="match status" value="1"/>
</dbReference>
<protein>
    <submittedName>
        <fullName evidence="2">Uncharacterized protein YjaZ</fullName>
    </submittedName>
</protein>
<dbReference type="RefSeq" id="WP_307326336.1">
    <property type="nucleotide sequence ID" value="NZ_JAUSUG010000010.1"/>
</dbReference>